<dbReference type="PANTHER" id="PTHR40260">
    <property type="entry name" value="BLR8190 PROTEIN"/>
    <property type="match status" value="1"/>
</dbReference>
<dbReference type="STRING" id="1121884.SAMN02745131_01883"/>
<dbReference type="PANTHER" id="PTHR40260:SF2">
    <property type="entry name" value="BLR8190 PROTEIN"/>
    <property type="match status" value="1"/>
</dbReference>
<dbReference type="Proteomes" id="UP000184048">
    <property type="component" value="Unassembled WGS sequence"/>
</dbReference>
<accession>A0A1M4Z4R1</accession>
<keyword evidence="3" id="KW-1185">Reference proteome</keyword>
<organism evidence="2 3">
    <name type="scientific">Flavisolibacter ginsengisoli DSM 18119</name>
    <dbReference type="NCBI Taxonomy" id="1121884"/>
    <lineage>
        <taxon>Bacteria</taxon>
        <taxon>Pseudomonadati</taxon>
        <taxon>Bacteroidota</taxon>
        <taxon>Chitinophagia</taxon>
        <taxon>Chitinophagales</taxon>
        <taxon>Chitinophagaceae</taxon>
        <taxon>Flavisolibacter</taxon>
    </lineage>
</organism>
<dbReference type="OrthoDB" id="5343971at2"/>
<dbReference type="SUPFAM" id="SSF54909">
    <property type="entry name" value="Dimeric alpha+beta barrel"/>
    <property type="match status" value="1"/>
</dbReference>
<feature type="domain" description="EthD" evidence="1">
    <location>
        <begin position="10"/>
        <end position="84"/>
    </location>
</feature>
<proteinExistence type="predicted"/>
<dbReference type="Gene3D" id="3.30.70.100">
    <property type="match status" value="1"/>
</dbReference>
<evidence type="ECO:0000313" key="3">
    <source>
        <dbReference type="Proteomes" id="UP000184048"/>
    </source>
</evidence>
<sequence>MAKMTVIYKTPKDKEFFERHYFDVHVPLAKQLPGLIKYEINDGSIISTTGHSETYRMANLYFESLDAMMTAFRSDIGQKCAADRKI</sequence>
<reference evidence="2 3" key="1">
    <citation type="submission" date="2016-11" db="EMBL/GenBank/DDBJ databases">
        <authorList>
            <person name="Jaros S."/>
            <person name="Januszkiewicz K."/>
            <person name="Wedrychowicz H."/>
        </authorList>
    </citation>
    <scope>NUCLEOTIDE SEQUENCE [LARGE SCALE GENOMIC DNA]</scope>
    <source>
        <strain evidence="2 3">DSM 18119</strain>
    </source>
</reference>
<dbReference type="EMBL" id="FQUU01000006">
    <property type="protein sequence ID" value="SHF13044.1"/>
    <property type="molecule type" value="Genomic_DNA"/>
</dbReference>
<dbReference type="AlphaFoldDB" id="A0A1M4Z4R1"/>
<gene>
    <name evidence="2" type="ORF">SAMN02745131_01883</name>
</gene>
<dbReference type="Pfam" id="PF07110">
    <property type="entry name" value="EthD"/>
    <property type="match status" value="1"/>
</dbReference>
<evidence type="ECO:0000313" key="2">
    <source>
        <dbReference type="EMBL" id="SHF13044.1"/>
    </source>
</evidence>
<protein>
    <recommendedName>
        <fullName evidence="1">EthD domain-containing protein</fullName>
    </recommendedName>
</protein>
<dbReference type="InterPro" id="IPR011008">
    <property type="entry name" value="Dimeric_a/b-barrel"/>
</dbReference>
<evidence type="ECO:0000259" key="1">
    <source>
        <dbReference type="Pfam" id="PF07110"/>
    </source>
</evidence>
<dbReference type="RefSeq" id="WP_072835078.1">
    <property type="nucleotide sequence ID" value="NZ_FQUU01000006.1"/>
</dbReference>
<dbReference type="GO" id="GO:0016491">
    <property type="term" value="F:oxidoreductase activity"/>
    <property type="evidence" value="ECO:0007669"/>
    <property type="project" value="InterPro"/>
</dbReference>
<dbReference type="InterPro" id="IPR009799">
    <property type="entry name" value="EthD_dom"/>
</dbReference>
<name>A0A1M4Z4R1_9BACT</name>
<dbReference type="NCBIfam" id="TIGR02118">
    <property type="entry name" value="EthD family reductase"/>
    <property type="match status" value="1"/>
</dbReference>